<dbReference type="CDD" id="cd16936">
    <property type="entry name" value="HATPase_RsbW-like"/>
    <property type="match status" value="1"/>
</dbReference>
<evidence type="ECO:0000256" key="1">
    <source>
        <dbReference type="ARBA" id="ARBA00022801"/>
    </source>
</evidence>
<proteinExistence type="predicted"/>
<dbReference type="InterPro" id="IPR001932">
    <property type="entry name" value="PPM-type_phosphatase-like_dom"/>
</dbReference>
<dbReference type="Pfam" id="PF07228">
    <property type="entry name" value="SpoIIE"/>
    <property type="match status" value="1"/>
</dbReference>
<dbReference type="Gene3D" id="3.60.40.10">
    <property type="entry name" value="PPM-type phosphatase domain"/>
    <property type="match status" value="1"/>
</dbReference>
<organism evidence="4 5">
    <name type="scientific">Streptomyces crystallinus</name>
    <dbReference type="NCBI Taxonomy" id="68191"/>
    <lineage>
        <taxon>Bacteria</taxon>
        <taxon>Bacillati</taxon>
        <taxon>Actinomycetota</taxon>
        <taxon>Actinomycetes</taxon>
        <taxon>Kitasatosporales</taxon>
        <taxon>Streptomycetaceae</taxon>
        <taxon>Streptomyces</taxon>
    </lineage>
</organism>
<dbReference type="Pfam" id="PF13581">
    <property type="entry name" value="HATPase_c_2"/>
    <property type="match status" value="1"/>
</dbReference>
<dbReference type="InterPro" id="IPR003594">
    <property type="entry name" value="HATPase_dom"/>
</dbReference>
<dbReference type="SMART" id="SM00065">
    <property type="entry name" value="GAF"/>
    <property type="match status" value="1"/>
</dbReference>
<comment type="caution">
    <text evidence="4">The sequence shown here is derived from an EMBL/GenBank/DDBJ whole genome shotgun (WGS) entry which is preliminary data.</text>
</comment>
<dbReference type="CDD" id="cd00130">
    <property type="entry name" value="PAS"/>
    <property type="match status" value="1"/>
</dbReference>
<reference evidence="4 5" key="1">
    <citation type="journal article" date="2019" name="Int. J. Syst. Evol. Microbiol.">
        <title>The Global Catalogue of Microorganisms (GCM) 10K type strain sequencing project: providing services to taxonomists for standard genome sequencing and annotation.</title>
        <authorList>
            <consortium name="The Broad Institute Genomics Platform"/>
            <consortium name="The Broad Institute Genome Sequencing Center for Infectious Disease"/>
            <person name="Wu L."/>
            <person name="Ma J."/>
        </authorList>
    </citation>
    <scope>NUCLEOTIDE SEQUENCE [LARGE SCALE GENOMIC DNA]</scope>
    <source>
        <strain evidence="4 5">JCM 5067</strain>
    </source>
</reference>
<feature type="domain" description="GAF" evidence="2">
    <location>
        <begin position="155"/>
        <end position="309"/>
    </location>
</feature>
<dbReference type="SMART" id="SM00331">
    <property type="entry name" value="PP2C_SIG"/>
    <property type="match status" value="1"/>
</dbReference>
<gene>
    <name evidence="4" type="ORF">GCM10010394_11160</name>
</gene>
<dbReference type="InterPro" id="IPR013655">
    <property type="entry name" value="PAS_fold_3"/>
</dbReference>
<dbReference type="InterPro" id="IPR029016">
    <property type="entry name" value="GAF-like_dom_sf"/>
</dbReference>
<evidence type="ECO:0000313" key="5">
    <source>
        <dbReference type="Proteomes" id="UP001500668"/>
    </source>
</evidence>
<protein>
    <submittedName>
        <fullName evidence="4">SpoIIE family protein phosphatase</fullName>
    </submittedName>
</protein>
<dbReference type="PANTHER" id="PTHR43156">
    <property type="entry name" value="STAGE II SPORULATION PROTEIN E-RELATED"/>
    <property type="match status" value="1"/>
</dbReference>
<dbReference type="Gene3D" id="3.30.565.10">
    <property type="entry name" value="Histidine kinase-like ATPase, C-terminal domain"/>
    <property type="match status" value="1"/>
</dbReference>
<dbReference type="SUPFAM" id="SSF55781">
    <property type="entry name" value="GAF domain-like"/>
    <property type="match status" value="1"/>
</dbReference>
<dbReference type="Proteomes" id="UP001500668">
    <property type="component" value="Unassembled WGS sequence"/>
</dbReference>
<dbReference type="InterPro" id="IPR003018">
    <property type="entry name" value="GAF"/>
</dbReference>
<sequence>MAGRDRREIGPGERLALNRMGSFDWDLEHNTLAFDDAGLAVFDLRPDEYDGNPDSLVSRVPPEEGMRINGVIKEAMRTGRSSYGGYFQVRRRNGHRQWTHVRGRILRDGRGNAYRVLGIVRNASTELTEFTVISPLEAGRRRITGMVQGTTEALSRAVTVDDVAAVLTGSDGRERFGADGLLLGLVEGGALKVIALAGDSMEALDELKLYRLDDSLPLAEAVLTGQPRFVTSLGELGHTFPRLAPYIQRLELDAAAFLPLIAQARPVGGLALFFRGRSDFSAEDRNLCLGLAGIVAQSLQRAILFDQEREFATGLQASMLPRHVPEVAGAEIAVRYHAAWGGREVGGDWYDVIPLPRGRVGVVVGDVQGHDTHAAAIMGQLRIAIRAYAGEGHPPATVLARASRFLAELDTERFATCTYAQVDLVSGGVRAVRAGHLGPFIRHTDGRVGRPNLRGGLPLGLASEFDDEDFPETRLDLVPGETMVMCTDGLVEEPGLDITAGMDSLAAAVRSGPEGADALADHLSDSLWERWGTGDDVALLVLRRAPDPGTPQAPRIHQYIHQADPEGLAESRVALRRALEDWGFGELVDDVELAAGELLGNVLLHTEGGAVLTLEVLPEPVRRVRLWVKDRSSVRPRRRTPGEAATSGRGLMLIEAVSARWGVEPRGDGKAVWCEFVPEGAQDAAAALPAGRPVVPPEEPPED</sequence>
<name>A0ABN1F7C2_9ACTN</name>
<evidence type="ECO:0000313" key="4">
    <source>
        <dbReference type="EMBL" id="GAA0584109.1"/>
    </source>
</evidence>
<dbReference type="Pfam" id="PF13185">
    <property type="entry name" value="GAF_2"/>
    <property type="match status" value="1"/>
</dbReference>
<dbReference type="SUPFAM" id="SSF81606">
    <property type="entry name" value="PP2C-like"/>
    <property type="match status" value="1"/>
</dbReference>
<evidence type="ECO:0000259" key="2">
    <source>
        <dbReference type="SMART" id="SM00065"/>
    </source>
</evidence>
<dbReference type="Pfam" id="PF08447">
    <property type="entry name" value="PAS_3"/>
    <property type="match status" value="1"/>
</dbReference>
<feature type="domain" description="PPM-type phosphatase" evidence="3">
    <location>
        <begin position="327"/>
        <end position="544"/>
    </location>
</feature>
<dbReference type="SUPFAM" id="SSF55785">
    <property type="entry name" value="PYP-like sensor domain (PAS domain)"/>
    <property type="match status" value="1"/>
</dbReference>
<dbReference type="InterPro" id="IPR052016">
    <property type="entry name" value="Bact_Sigma-Reg"/>
</dbReference>
<evidence type="ECO:0000259" key="3">
    <source>
        <dbReference type="SMART" id="SM00331"/>
    </source>
</evidence>
<dbReference type="Gene3D" id="3.30.450.20">
    <property type="entry name" value="PAS domain"/>
    <property type="match status" value="1"/>
</dbReference>
<keyword evidence="1" id="KW-0378">Hydrolase</keyword>
<keyword evidence="5" id="KW-1185">Reference proteome</keyword>
<accession>A0ABN1F7C2</accession>
<dbReference type="InterPro" id="IPR036890">
    <property type="entry name" value="HATPase_C_sf"/>
</dbReference>
<dbReference type="PANTHER" id="PTHR43156:SF2">
    <property type="entry name" value="STAGE II SPORULATION PROTEIN E"/>
    <property type="match status" value="1"/>
</dbReference>
<dbReference type="InterPro" id="IPR000014">
    <property type="entry name" value="PAS"/>
</dbReference>
<dbReference type="InterPro" id="IPR035965">
    <property type="entry name" value="PAS-like_dom_sf"/>
</dbReference>
<dbReference type="Gene3D" id="3.30.450.40">
    <property type="match status" value="1"/>
</dbReference>
<dbReference type="EMBL" id="BAAACA010000006">
    <property type="protein sequence ID" value="GAA0584109.1"/>
    <property type="molecule type" value="Genomic_DNA"/>
</dbReference>
<dbReference type="InterPro" id="IPR036457">
    <property type="entry name" value="PPM-type-like_dom_sf"/>
</dbReference>